<evidence type="ECO:0008006" key="3">
    <source>
        <dbReference type="Google" id="ProtNLM"/>
    </source>
</evidence>
<accession>A0ABN7XVD4</accession>
<dbReference type="InterPro" id="IPR002481">
    <property type="entry name" value="FUR"/>
</dbReference>
<gene>
    <name evidence="1" type="ORF">LMG32289_00350</name>
</gene>
<dbReference type="SUPFAM" id="SSF46785">
    <property type="entry name" value="Winged helix' DNA-binding domain"/>
    <property type="match status" value="1"/>
</dbReference>
<reference evidence="1 2" key="1">
    <citation type="submission" date="2021-08" db="EMBL/GenBank/DDBJ databases">
        <authorList>
            <person name="Peeters C."/>
        </authorList>
    </citation>
    <scope>NUCLEOTIDE SEQUENCE [LARGE SCALE GENOMIC DNA]</scope>
    <source>
        <strain evidence="1 2">LMG 32289</strain>
    </source>
</reference>
<dbReference type="Pfam" id="PF01475">
    <property type="entry name" value="FUR"/>
    <property type="match status" value="1"/>
</dbReference>
<dbReference type="InterPro" id="IPR036388">
    <property type="entry name" value="WH-like_DNA-bd_sf"/>
</dbReference>
<dbReference type="Gene3D" id="1.10.10.10">
    <property type="entry name" value="Winged helix-like DNA-binding domain superfamily/Winged helix DNA-binding domain"/>
    <property type="match status" value="1"/>
</dbReference>
<evidence type="ECO:0000313" key="2">
    <source>
        <dbReference type="Proteomes" id="UP000706525"/>
    </source>
</evidence>
<organism evidence="1 2">
    <name type="scientific">Cupriavidus pampae</name>
    <dbReference type="NCBI Taxonomy" id="659251"/>
    <lineage>
        <taxon>Bacteria</taxon>
        <taxon>Pseudomonadati</taxon>
        <taxon>Pseudomonadota</taxon>
        <taxon>Betaproteobacteria</taxon>
        <taxon>Burkholderiales</taxon>
        <taxon>Burkholderiaceae</taxon>
        <taxon>Cupriavidus</taxon>
    </lineage>
</organism>
<sequence>MLALDDAQDLREQLTAAGVKPTPKLLNVLGVLVEIGDGWLCGEDIYRRILRRGDSPSLSIATVYRQLKLLEAHRVVVRVWHEHGRTPRAVYRRRVVSPLEQNVRLRGVSQGEWVTIDNAAKRDLLLQALEQCGFPDAGHWEIEIGVPQSQEEQRC</sequence>
<protein>
    <recommendedName>
        <fullName evidence="3">Fur family transcriptional regulator</fullName>
    </recommendedName>
</protein>
<dbReference type="InterPro" id="IPR036390">
    <property type="entry name" value="WH_DNA-bd_sf"/>
</dbReference>
<evidence type="ECO:0000313" key="1">
    <source>
        <dbReference type="EMBL" id="CAG9164016.1"/>
    </source>
</evidence>
<name>A0ABN7XVD4_9BURK</name>
<dbReference type="EMBL" id="CAJZAG010000001">
    <property type="protein sequence ID" value="CAG9164016.1"/>
    <property type="molecule type" value="Genomic_DNA"/>
</dbReference>
<keyword evidence="2" id="KW-1185">Reference proteome</keyword>
<comment type="caution">
    <text evidence="1">The sequence shown here is derived from an EMBL/GenBank/DDBJ whole genome shotgun (WGS) entry which is preliminary data.</text>
</comment>
<dbReference type="Proteomes" id="UP000706525">
    <property type="component" value="Unassembled WGS sequence"/>
</dbReference>
<proteinExistence type="predicted"/>
<dbReference type="RefSeq" id="WP_223981068.1">
    <property type="nucleotide sequence ID" value="NZ_CAJZAG010000001.1"/>
</dbReference>